<organism evidence="1 2">
    <name type="scientific">Chitinophaga ginsengisoli</name>
    <dbReference type="NCBI Taxonomy" id="363837"/>
    <lineage>
        <taxon>Bacteria</taxon>
        <taxon>Pseudomonadati</taxon>
        <taxon>Bacteroidota</taxon>
        <taxon>Chitinophagia</taxon>
        <taxon>Chitinophagales</taxon>
        <taxon>Chitinophagaceae</taxon>
        <taxon>Chitinophaga</taxon>
    </lineage>
</organism>
<name>A0A2P8FXM4_9BACT</name>
<evidence type="ECO:0000313" key="1">
    <source>
        <dbReference type="EMBL" id="PSL26415.1"/>
    </source>
</evidence>
<dbReference type="AlphaFoldDB" id="A0A2P8FXM4"/>
<dbReference type="Proteomes" id="UP000240978">
    <property type="component" value="Unassembled WGS sequence"/>
</dbReference>
<keyword evidence="2" id="KW-1185">Reference proteome</keyword>
<comment type="caution">
    <text evidence="1">The sequence shown here is derived from an EMBL/GenBank/DDBJ whole genome shotgun (WGS) entry which is preliminary data.</text>
</comment>
<gene>
    <name evidence="1" type="ORF">CLV42_111127</name>
</gene>
<accession>A0A2P8FXM4</accession>
<proteinExistence type="predicted"/>
<sequence>MRGLIVKFFKKNFHRKRDPGNPVTITKRQLTPLGDVLFVAQVSNPGGIRETPGYPAYKFGTYSVEIR</sequence>
<reference evidence="1 2" key="1">
    <citation type="submission" date="2018-03" db="EMBL/GenBank/DDBJ databases">
        <title>Genomic Encyclopedia of Archaeal and Bacterial Type Strains, Phase II (KMG-II): from individual species to whole genera.</title>
        <authorList>
            <person name="Goeker M."/>
        </authorList>
    </citation>
    <scope>NUCLEOTIDE SEQUENCE [LARGE SCALE GENOMIC DNA]</scope>
    <source>
        <strain evidence="1 2">DSM 18107</strain>
    </source>
</reference>
<evidence type="ECO:0000313" key="2">
    <source>
        <dbReference type="Proteomes" id="UP000240978"/>
    </source>
</evidence>
<protein>
    <submittedName>
        <fullName evidence="1">Uncharacterized protein</fullName>
    </submittedName>
</protein>
<dbReference type="EMBL" id="PYGK01000011">
    <property type="protein sequence ID" value="PSL26415.1"/>
    <property type="molecule type" value="Genomic_DNA"/>
</dbReference>